<dbReference type="Gene3D" id="3.30.160.60">
    <property type="entry name" value="Classic Zinc Finger"/>
    <property type="match status" value="1"/>
</dbReference>
<dbReference type="PANTHER" id="PTHR46095">
    <property type="entry name" value="ZINC FINGER PROTEIN 593"/>
    <property type="match status" value="1"/>
</dbReference>
<comment type="caution">
    <text evidence="14">The sequence shown here is derived from an EMBL/GenBank/DDBJ whole genome shotgun (WGS) entry which is preliminary data.</text>
</comment>
<dbReference type="PANTHER" id="PTHR46095:SF1">
    <property type="entry name" value="ZINC FINGER PROTEIN 593"/>
    <property type="match status" value="1"/>
</dbReference>
<dbReference type="InterPro" id="IPR036236">
    <property type="entry name" value="Znf_C2H2_sf"/>
</dbReference>
<evidence type="ECO:0000259" key="12">
    <source>
        <dbReference type="PROSITE" id="PS50157"/>
    </source>
</evidence>
<evidence type="ECO:0000256" key="10">
    <source>
        <dbReference type="PROSITE-ProRule" id="PRU00042"/>
    </source>
</evidence>
<dbReference type="SMART" id="SM00451">
    <property type="entry name" value="ZnF_U1"/>
    <property type="match status" value="1"/>
</dbReference>
<reference evidence="14 15" key="1">
    <citation type="submission" date="2024-09" db="EMBL/GenBank/DDBJ databases">
        <title>Rethinking Asexuality: The Enigmatic Case of Functional Sexual Genes in Lepraria (Stereocaulaceae).</title>
        <authorList>
            <person name="Doellman M."/>
            <person name="Sun Y."/>
            <person name="Barcenas-Pena A."/>
            <person name="Lumbsch H.T."/>
            <person name="Grewe F."/>
        </authorList>
    </citation>
    <scope>NUCLEOTIDE SEQUENCE [LARGE SCALE GENOMIC DNA]</scope>
    <source>
        <strain evidence="14 15">Grewe 0041</strain>
    </source>
</reference>
<feature type="domain" description="Matrin-type" evidence="13">
    <location>
        <begin position="47"/>
        <end position="77"/>
    </location>
</feature>
<dbReference type="Proteomes" id="UP001590951">
    <property type="component" value="Unassembled WGS sequence"/>
</dbReference>
<proteinExistence type="inferred from homology"/>
<evidence type="ECO:0000256" key="6">
    <source>
        <dbReference type="ARBA" id="ARBA00022771"/>
    </source>
</evidence>
<feature type="domain" description="C2H2-type" evidence="12">
    <location>
        <begin position="47"/>
        <end position="71"/>
    </location>
</feature>
<evidence type="ECO:0000313" key="15">
    <source>
        <dbReference type="Proteomes" id="UP001590951"/>
    </source>
</evidence>
<dbReference type="InterPro" id="IPR022755">
    <property type="entry name" value="Znf_C2H2_jaz"/>
</dbReference>
<dbReference type="SUPFAM" id="SSF57667">
    <property type="entry name" value="beta-beta-alpha zinc fingers"/>
    <property type="match status" value="1"/>
</dbReference>
<evidence type="ECO:0000256" key="1">
    <source>
        <dbReference type="ARBA" id="ARBA00004123"/>
    </source>
</evidence>
<dbReference type="PROSITE" id="PS50171">
    <property type="entry name" value="ZF_MATRIN"/>
    <property type="match status" value="1"/>
</dbReference>
<dbReference type="InterPro" id="IPR013087">
    <property type="entry name" value="Znf_C2H2_type"/>
</dbReference>
<dbReference type="InterPro" id="IPR051879">
    <property type="entry name" value="C2H2-ZF_Maturation_Protein"/>
</dbReference>
<evidence type="ECO:0000259" key="13">
    <source>
        <dbReference type="PROSITE" id="PS50171"/>
    </source>
</evidence>
<comment type="subcellular location">
    <subcellularLocation>
        <location evidence="2">Cytoplasm</location>
    </subcellularLocation>
    <subcellularLocation>
        <location evidence="1">Nucleus</location>
    </subcellularLocation>
</comment>
<comment type="similarity">
    <text evidence="9">Belongs to the ZNF593/BUD20 C2H2-type zinc-finger protein family.</text>
</comment>
<keyword evidence="4" id="KW-0690">Ribosome biogenesis</keyword>
<evidence type="ECO:0000256" key="2">
    <source>
        <dbReference type="ARBA" id="ARBA00004496"/>
    </source>
</evidence>
<evidence type="ECO:0000256" key="5">
    <source>
        <dbReference type="ARBA" id="ARBA00022723"/>
    </source>
</evidence>
<dbReference type="InterPro" id="IPR003604">
    <property type="entry name" value="Matrin/U1-like-C_Znf_C2H2"/>
</dbReference>
<evidence type="ECO:0008006" key="16">
    <source>
        <dbReference type="Google" id="ProtNLM"/>
    </source>
</evidence>
<evidence type="ECO:0000256" key="7">
    <source>
        <dbReference type="ARBA" id="ARBA00022833"/>
    </source>
</evidence>
<sequence>MGPARRNKTKRRMRDLDQVHADLRSSKHLAQHKTAKPAEDLPGLGRFYCVECAKWFEGENSLVQHRKGKNHKRRLRALRAEPYSQKEAEAAVGLRTDNGTRSKASITAGDEPAAMDIKGTDSR</sequence>
<dbReference type="PROSITE" id="PS00028">
    <property type="entry name" value="ZINC_FINGER_C2H2_1"/>
    <property type="match status" value="1"/>
</dbReference>
<keyword evidence="7" id="KW-0862">Zinc</keyword>
<dbReference type="InterPro" id="IPR000690">
    <property type="entry name" value="Matrin/U1-C_Znf_C2H2"/>
</dbReference>
<evidence type="ECO:0000256" key="9">
    <source>
        <dbReference type="ARBA" id="ARBA00038064"/>
    </source>
</evidence>
<evidence type="ECO:0000256" key="11">
    <source>
        <dbReference type="SAM" id="MobiDB-lite"/>
    </source>
</evidence>
<name>A0ABR4BR00_9LECA</name>
<keyword evidence="3" id="KW-0963">Cytoplasm</keyword>
<accession>A0ABR4BR00</accession>
<evidence type="ECO:0000256" key="4">
    <source>
        <dbReference type="ARBA" id="ARBA00022517"/>
    </source>
</evidence>
<keyword evidence="15" id="KW-1185">Reference proteome</keyword>
<dbReference type="Pfam" id="PF12171">
    <property type="entry name" value="zf-C2H2_jaz"/>
    <property type="match status" value="1"/>
</dbReference>
<feature type="region of interest" description="Disordered" evidence="11">
    <location>
        <begin position="95"/>
        <end position="123"/>
    </location>
</feature>
<gene>
    <name evidence="14" type="ORF">ABVK25_000682</name>
</gene>
<dbReference type="PROSITE" id="PS50157">
    <property type="entry name" value="ZINC_FINGER_C2H2_2"/>
    <property type="match status" value="1"/>
</dbReference>
<dbReference type="EMBL" id="JBHFEH010000001">
    <property type="protein sequence ID" value="KAL2059389.1"/>
    <property type="molecule type" value="Genomic_DNA"/>
</dbReference>
<evidence type="ECO:0000256" key="8">
    <source>
        <dbReference type="ARBA" id="ARBA00023242"/>
    </source>
</evidence>
<keyword evidence="5" id="KW-0479">Metal-binding</keyword>
<organism evidence="14 15">
    <name type="scientific">Lepraria finkii</name>
    <dbReference type="NCBI Taxonomy" id="1340010"/>
    <lineage>
        <taxon>Eukaryota</taxon>
        <taxon>Fungi</taxon>
        <taxon>Dikarya</taxon>
        <taxon>Ascomycota</taxon>
        <taxon>Pezizomycotina</taxon>
        <taxon>Lecanoromycetes</taxon>
        <taxon>OSLEUM clade</taxon>
        <taxon>Lecanoromycetidae</taxon>
        <taxon>Lecanorales</taxon>
        <taxon>Lecanorineae</taxon>
        <taxon>Stereocaulaceae</taxon>
        <taxon>Lepraria</taxon>
    </lineage>
</organism>
<protein>
    <recommendedName>
        <fullName evidence="16">C2H2-type domain-containing protein</fullName>
    </recommendedName>
</protein>
<evidence type="ECO:0000256" key="3">
    <source>
        <dbReference type="ARBA" id="ARBA00022490"/>
    </source>
</evidence>
<keyword evidence="6 10" id="KW-0863">Zinc-finger</keyword>
<keyword evidence="8" id="KW-0539">Nucleus</keyword>
<evidence type="ECO:0000313" key="14">
    <source>
        <dbReference type="EMBL" id="KAL2059389.1"/>
    </source>
</evidence>